<dbReference type="CDD" id="cd00291">
    <property type="entry name" value="SirA_YedF_YeeD"/>
    <property type="match status" value="1"/>
</dbReference>
<gene>
    <name evidence="3" type="ORF">LJ207_04855</name>
</gene>
<name>A0AAW4WU89_9FIRM</name>
<keyword evidence="4" id="KW-1185">Reference proteome</keyword>
<dbReference type="InterPro" id="IPR001455">
    <property type="entry name" value="TusA-like"/>
</dbReference>
<dbReference type="Proteomes" id="UP001199296">
    <property type="component" value="Unassembled WGS sequence"/>
</dbReference>
<dbReference type="Pfam" id="PF01206">
    <property type="entry name" value="TusA"/>
    <property type="match status" value="1"/>
</dbReference>
<dbReference type="SUPFAM" id="SSF64307">
    <property type="entry name" value="SirA-like"/>
    <property type="match status" value="1"/>
</dbReference>
<dbReference type="AlphaFoldDB" id="A0AAW4WU89"/>
<organism evidence="3 4">
    <name type="scientific">Halanaerobium polyolivorans</name>
    <dbReference type="NCBI Taxonomy" id="2886943"/>
    <lineage>
        <taxon>Bacteria</taxon>
        <taxon>Bacillati</taxon>
        <taxon>Bacillota</taxon>
        <taxon>Clostridia</taxon>
        <taxon>Halanaerobiales</taxon>
        <taxon>Halanaerobiaceae</taxon>
        <taxon>Halanaerobium</taxon>
    </lineage>
</organism>
<proteinExistence type="inferred from homology"/>
<comment type="caution">
    <text evidence="3">The sequence shown here is derived from an EMBL/GenBank/DDBJ whole genome shotgun (WGS) entry which is preliminary data.</text>
</comment>
<dbReference type="RefSeq" id="WP_229344607.1">
    <property type="nucleotide sequence ID" value="NZ_JAJFAT010000005.1"/>
</dbReference>
<dbReference type="EMBL" id="JAJFAT010000005">
    <property type="protein sequence ID" value="MCC3144655.1"/>
    <property type="molecule type" value="Genomic_DNA"/>
</dbReference>
<dbReference type="InterPro" id="IPR036868">
    <property type="entry name" value="TusA-like_sf"/>
</dbReference>
<comment type="similarity">
    <text evidence="1">Belongs to the sulfur carrier protein TusA family.</text>
</comment>
<evidence type="ECO:0000259" key="2">
    <source>
        <dbReference type="PROSITE" id="PS01148"/>
    </source>
</evidence>
<feature type="domain" description="UPF0033" evidence="2">
    <location>
        <begin position="5"/>
        <end position="29"/>
    </location>
</feature>
<protein>
    <submittedName>
        <fullName evidence="3">Sulfurtransferase TusA family protein</fullName>
    </submittedName>
</protein>
<dbReference type="Gene3D" id="3.30.110.40">
    <property type="entry name" value="TusA-like domain"/>
    <property type="match status" value="1"/>
</dbReference>
<dbReference type="PROSITE" id="PS01148">
    <property type="entry name" value="UPF0033"/>
    <property type="match status" value="1"/>
</dbReference>
<accession>A0AAW4WU89</accession>
<dbReference type="PANTHER" id="PTHR33279:SF6">
    <property type="entry name" value="SULFUR CARRIER PROTEIN YEDF-RELATED"/>
    <property type="match status" value="1"/>
</dbReference>
<reference evidence="3 4" key="1">
    <citation type="submission" date="2021-10" db="EMBL/GenBank/DDBJ databases">
        <authorList>
            <person name="Grouzdev D.S."/>
            <person name="Pantiukh K.S."/>
            <person name="Krutkina M.S."/>
        </authorList>
    </citation>
    <scope>NUCLEOTIDE SEQUENCE [LARGE SCALE GENOMIC DNA]</scope>
    <source>
        <strain evidence="3 4">Z-7514</strain>
    </source>
</reference>
<dbReference type="PANTHER" id="PTHR33279">
    <property type="entry name" value="SULFUR CARRIER PROTEIN YEDF-RELATED"/>
    <property type="match status" value="1"/>
</dbReference>
<evidence type="ECO:0000313" key="4">
    <source>
        <dbReference type="Proteomes" id="UP001199296"/>
    </source>
</evidence>
<evidence type="ECO:0000256" key="1">
    <source>
        <dbReference type="ARBA" id="ARBA00008984"/>
    </source>
</evidence>
<evidence type="ECO:0000313" key="3">
    <source>
        <dbReference type="EMBL" id="MCC3144655.1"/>
    </source>
</evidence>
<sequence>MDKYLDCTGEPCPLPLIKTEKEMNKLKIGDKLFIELDHTCSMTNIPEWARKKNYEVETEEVDFGEWQITITKTN</sequence>